<accession>A0A084JEM6</accession>
<gene>
    <name evidence="2" type="ORF">IO99_05555</name>
</gene>
<dbReference type="RefSeq" id="WP_035131143.1">
    <property type="nucleotide sequence ID" value="NZ_JBQHQR010000002.1"/>
</dbReference>
<evidence type="ECO:0000313" key="2">
    <source>
        <dbReference type="EMBL" id="KEZ87410.1"/>
    </source>
</evidence>
<dbReference type="eggNOG" id="ENOG5032SEK">
    <property type="taxonomic scope" value="Bacteria"/>
</dbReference>
<dbReference type="AlphaFoldDB" id="A0A084JEM6"/>
<evidence type="ECO:0008006" key="4">
    <source>
        <dbReference type="Google" id="ProtNLM"/>
    </source>
</evidence>
<name>A0A084JEM6_9CLOT</name>
<reference evidence="2 3" key="1">
    <citation type="submission" date="2014-07" db="EMBL/GenBank/DDBJ databases">
        <title>Draft genome of Clostridium sulfidigenes 113A isolated from sediments associated with methane hydrate from Krishna Godavari basin.</title>
        <authorList>
            <person name="Honkalas V.S."/>
            <person name="Dabir A.P."/>
            <person name="Arora P."/>
            <person name="Dhakephalkar P.K."/>
        </authorList>
    </citation>
    <scope>NUCLEOTIDE SEQUENCE [LARGE SCALE GENOMIC DNA]</scope>
    <source>
        <strain evidence="2 3">113A</strain>
    </source>
</reference>
<comment type="similarity">
    <text evidence="1">Belongs to the UPF0751 family.</text>
</comment>
<dbReference type="InterPro" id="IPR016772">
    <property type="entry name" value="UCP020408"/>
</dbReference>
<sequence>MSIVIIGGHDRMVCEYKKICDKYNCKAKVFTQMPGRFKSQIGCPDLLVMFTNTVSHKMVNAAMQEAARKNISIAKSHSSSSSSLKSILETHCLNCSGDCENCTKHSN</sequence>
<proteinExistence type="inferred from homology"/>
<organism evidence="2 3">
    <name type="scientific">Clostridium sulfidigenes</name>
    <dbReference type="NCBI Taxonomy" id="318464"/>
    <lineage>
        <taxon>Bacteria</taxon>
        <taxon>Bacillati</taxon>
        <taxon>Bacillota</taxon>
        <taxon>Clostridia</taxon>
        <taxon>Eubacteriales</taxon>
        <taxon>Clostridiaceae</taxon>
        <taxon>Clostridium</taxon>
    </lineage>
</organism>
<evidence type="ECO:0000256" key="1">
    <source>
        <dbReference type="ARBA" id="ARBA00007189"/>
    </source>
</evidence>
<protein>
    <recommendedName>
        <fullName evidence="4">DUF2325 domain-containing protein</fullName>
    </recommendedName>
</protein>
<dbReference type="Proteomes" id="UP000028542">
    <property type="component" value="Unassembled WGS sequence"/>
</dbReference>
<evidence type="ECO:0000313" key="3">
    <source>
        <dbReference type="Proteomes" id="UP000028542"/>
    </source>
</evidence>
<dbReference type="Pfam" id="PF10087">
    <property type="entry name" value="DUF2325"/>
    <property type="match status" value="1"/>
</dbReference>
<dbReference type="EMBL" id="JPMD01000012">
    <property type="protein sequence ID" value="KEZ87410.1"/>
    <property type="molecule type" value="Genomic_DNA"/>
</dbReference>
<keyword evidence="3" id="KW-1185">Reference proteome</keyword>
<dbReference type="STRING" id="318464.IO99_05555"/>
<comment type="caution">
    <text evidence="2">The sequence shown here is derived from an EMBL/GenBank/DDBJ whole genome shotgun (WGS) entry which is preliminary data.</text>
</comment>